<dbReference type="Pfam" id="PF02321">
    <property type="entry name" value="OEP"/>
    <property type="match status" value="2"/>
</dbReference>
<evidence type="ECO:0000256" key="4">
    <source>
        <dbReference type="ARBA" id="ARBA00022452"/>
    </source>
</evidence>
<dbReference type="EMBL" id="JACCKA010000003">
    <property type="protein sequence ID" value="NZA24828.1"/>
    <property type="molecule type" value="Genomic_DNA"/>
</dbReference>
<evidence type="ECO:0000313" key="10">
    <source>
        <dbReference type="Proteomes" id="UP000578091"/>
    </source>
</evidence>
<keyword evidence="10" id="KW-1185">Reference proteome</keyword>
<evidence type="ECO:0000313" key="9">
    <source>
        <dbReference type="EMBL" id="NZA24828.1"/>
    </source>
</evidence>
<evidence type="ECO:0000256" key="6">
    <source>
        <dbReference type="ARBA" id="ARBA00023136"/>
    </source>
</evidence>
<keyword evidence="6" id="KW-0472">Membrane</keyword>
<gene>
    <name evidence="9" type="ORF">H0E84_00365</name>
</gene>
<evidence type="ECO:0000256" key="2">
    <source>
        <dbReference type="ARBA" id="ARBA00007613"/>
    </source>
</evidence>
<dbReference type="PANTHER" id="PTHR30026">
    <property type="entry name" value="OUTER MEMBRANE PROTEIN TOLC"/>
    <property type="match status" value="1"/>
</dbReference>
<reference evidence="9 10" key="1">
    <citation type="submission" date="2020-07" db="EMBL/GenBank/DDBJ databases">
        <title>Luteimonas sp. SJ-92.</title>
        <authorList>
            <person name="Huang X.-X."/>
            <person name="Xu L."/>
            <person name="Sun J.-Q."/>
        </authorList>
    </citation>
    <scope>NUCLEOTIDE SEQUENCE [LARGE SCALE GENOMIC DNA]</scope>
    <source>
        <strain evidence="9 10">SJ-92</strain>
    </source>
</reference>
<feature type="signal peptide" evidence="8">
    <location>
        <begin position="1"/>
        <end position="35"/>
    </location>
</feature>
<keyword evidence="4" id="KW-1134">Transmembrane beta strand</keyword>
<name>A0A853J7X3_9GAMM</name>
<comment type="similarity">
    <text evidence="2">Belongs to the outer membrane factor (OMF) (TC 1.B.17) family.</text>
</comment>
<evidence type="ECO:0000256" key="8">
    <source>
        <dbReference type="SAM" id="SignalP"/>
    </source>
</evidence>
<feature type="chain" id="PRO_5032800783" evidence="8">
    <location>
        <begin position="36"/>
        <end position="427"/>
    </location>
</feature>
<dbReference type="RefSeq" id="WP_180676639.1">
    <property type="nucleotide sequence ID" value="NZ_JACCKA010000003.1"/>
</dbReference>
<dbReference type="GO" id="GO:1990281">
    <property type="term" value="C:efflux pump complex"/>
    <property type="evidence" value="ECO:0007669"/>
    <property type="project" value="TreeGrafter"/>
</dbReference>
<keyword evidence="7" id="KW-0998">Cell outer membrane</keyword>
<comment type="caution">
    <text evidence="9">The sequence shown here is derived from an EMBL/GenBank/DDBJ whole genome shotgun (WGS) entry which is preliminary data.</text>
</comment>
<comment type="subcellular location">
    <subcellularLocation>
        <location evidence="1">Cell outer membrane</location>
    </subcellularLocation>
</comment>
<accession>A0A853J7X3</accession>
<keyword evidence="5" id="KW-0812">Transmembrane</keyword>
<protein>
    <submittedName>
        <fullName evidence="9">TolC family protein</fullName>
    </submittedName>
</protein>
<dbReference type="SUPFAM" id="SSF56954">
    <property type="entry name" value="Outer membrane efflux proteins (OEP)"/>
    <property type="match status" value="1"/>
</dbReference>
<evidence type="ECO:0000256" key="7">
    <source>
        <dbReference type="ARBA" id="ARBA00023237"/>
    </source>
</evidence>
<dbReference type="InterPro" id="IPR051906">
    <property type="entry name" value="TolC-like"/>
</dbReference>
<evidence type="ECO:0000256" key="5">
    <source>
        <dbReference type="ARBA" id="ARBA00022692"/>
    </source>
</evidence>
<dbReference type="PANTHER" id="PTHR30026:SF20">
    <property type="entry name" value="OUTER MEMBRANE PROTEIN TOLC"/>
    <property type="match status" value="1"/>
</dbReference>
<dbReference type="GO" id="GO:0015288">
    <property type="term" value="F:porin activity"/>
    <property type="evidence" value="ECO:0007669"/>
    <property type="project" value="TreeGrafter"/>
</dbReference>
<dbReference type="AlphaFoldDB" id="A0A853J7X3"/>
<proteinExistence type="inferred from homology"/>
<evidence type="ECO:0000256" key="1">
    <source>
        <dbReference type="ARBA" id="ARBA00004442"/>
    </source>
</evidence>
<dbReference type="Gene3D" id="1.20.1600.10">
    <property type="entry name" value="Outer membrane efflux proteins (OEP)"/>
    <property type="match status" value="1"/>
</dbReference>
<dbReference type="GO" id="GO:0015562">
    <property type="term" value="F:efflux transmembrane transporter activity"/>
    <property type="evidence" value="ECO:0007669"/>
    <property type="project" value="InterPro"/>
</dbReference>
<keyword evidence="8" id="KW-0732">Signal</keyword>
<dbReference type="Proteomes" id="UP000578091">
    <property type="component" value="Unassembled WGS sequence"/>
</dbReference>
<evidence type="ECO:0000256" key="3">
    <source>
        <dbReference type="ARBA" id="ARBA00022448"/>
    </source>
</evidence>
<dbReference type="InterPro" id="IPR003423">
    <property type="entry name" value="OMP_efflux"/>
</dbReference>
<dbReference type="GO" id="GO:0009279">
    <property type="term" value="C:cell outer membrane"/>
    <property type="evidence" value="ECO:0007669"/>
    <property type="project" value="UniProtKB-SubCell"/>
</dbReference>
<sequence length="427" mass="46248">MPFPIPAGTRRRVAIHAATPWLCVALLAALPQAFAAPGELPFAEAVRLASERAVLLDARRAALESARQEARRAGALPDPVLTVGVSNLPVTGSDAFATQVDPMTMQRIGLRQAIPAGAKRDAQRVLAARRIDEARAGLEAERLAVRRAAAEAWIDLWASQRELLALRGLREQAQLASRLAHARLRSGAGQAVDALAAEAAVLELDNRIAEAEAGQIEAQAGLQRWIGEGAVAVAGAPDFTVVPFSEAQLLAALDRLPALEPIDARLETAAATVDAARAERRPDWSVAASYGRRGAARSDMLMLEVGVGLPLFARNRQDRGIAAREADYREALATREDRRREQEARIRADFARWEGIRHVVNLHVQAQIPLAHDRSATALAAYRAGAGLQPWLDARRDELDLHVAHARHLNRLGRAWAALAFLLEESQ</sequence>
<keyword evidence="3" id="KW-0813">Transport</keyword>
<organism evidence="9 10">
    <name type="scientific">Luteimonas salinisoli</name>
    <dbReference type="NCBI Taxonomy" id="2752307"/>
    <lineage>
        <taxon>Bacteria</taxon>
        <taxon>Pseudomonadati</taxon>
        <taxon>Pseudomonadota</taxon>
        <taxon>Gammaproteobacteria</taxon>
        <taxon>Lysobacterales</taxon>
        <taxon>Lysobacteraceae</taxon>
        <taxon>Luteimonas</taxon>
    </lineage>
</organism>